<reference evidence="2" key="1">
    <citation type="journal article" date="2023" name="G3 (Bethesda)">
        <title>A reference genome for the long-term kleptoplast-retaining sea slug Elysia crispata morphotype clarki.</title>
        <authorList>
            <person name="Eastman K.E."/>
            <person name="Pendleton A.L."/>
            <person name="Shaikh M.A."/>
            <person name="Suttiyut T."/>
            <person name="Ogas R."/>
            <person name="Tomko P."/>
            <person name="Gavelis G."/>
            <person name="Widhalm J.R."/>
            <person name="Wisecaver J.H."/>
        </authorList>
    </citation>
    <scope>NUCLEOTIDE SEQUENCE</scope>
    <source>
        <strain evidence="2">ECLA1</strain>
    </source>
</reference>
<gene>
    <name evidence="2" type="ORF">RRG08_038692</name>
</gene>
<protein>
    <submittedName>
        <fullName evidence="2">Uncharacterized protein</fullName>
    </submittedName>
</protein>
<dbReference type="EMBL" id="JAWDGP010003865">
    <property type="protein sequence ID" value="KAK3770181.1"/>
    <property type="molecule type" value="Genomic_DNA"/>
</dbReference>
<comment type="caution">
    <text evidence="2">The sequence shown here is derived from an EMBL/GenBank/DDBJ whole genome shotgun (WGS) entry which is preliminary data.</text>
</comment>
<accession>A0AAE0ZJP8</accession>
<evidence type="ECO:0000313" key="3">
    <source>
        <dbReference type="Proteomes" id="UP001283361"/>
    </source>
</evidence>
<sequence length="122" mass="13992">MNLPSYFVTSEDKQDRCTAPECKPQTSLDTMSSRHHHRQSVKVRYSEYHVPASTHSAAVRLNVYFAKGLVYQKAGSDFCQNIKKISKHLRFLTAVETQLDEPRQDFHWGASHSGYIKLHRAG</sequence>
<dbReference type="AlphaFoldDB" id="A0AAE0ZJP8"/>
<evidence type="ECO:0000313" key="2">
    <source>
        <dbReference type="EMBL" id="KAK3770181.1"/>
    </source>
</evidence>
<organism evidence="2 3">
    <name type="scientific">Elysia crispata</name>
    <name type="common">lettuce slug</name>
    <dbReference type="NCBI Taxonomy" id="231223"/>
    <lineage>
        <taxon>Eukaryota</taxon>
        <taxon>Metazoa</taxon>
        <taxon>Spiralia</taxon>
        <taxon>Lophotrochozoa</taxon>
        <taxon>Mollusca</taxon>
        <taxon>Gastropoda</taxon>
        <taxon>Heterobranchia</taxon>
        <taxon>Euthyneura</taxon>
        <taxon>Panpulmonata</taxon>
        <taxon>Sacoglossa</taxon>
        <taxon>Placobranchoidea</taxon>
        <taxon>Plakobranchidae</taxon>
        <taxon>Elysia</taxon>
    </lineage>
</organism>
<dbReference type="Proteomes" id="UP001283361">
    <property type="component" value="Unassembled WGS sequence"/>
</dbReference>
<evidence type="ECO:0000256" key="1">
    <source>
        <dbReference type="SAM" id="MobiDB-lite"/>
    </source>
</evidence>
<feature type="region of interest" description="Disordered" evidence="1">
    <location>
        <begin position="17"/>
        <end position="37"/>
    </location>
</feature>
<proteinExistence type="predicted"/>
<name>A0AAE0ZJP8_9GAST</name>
<keyword evidence="3" id="KW-1185">Reference proteome</keyword>